<dbReference type="InterPro" id="IPR015315">
    <property type="entry name" value="DUF1963"/>
</dbReference>
<dbReference type="Gene3D" id="2.30.320.10">
    <property type="entry name" value="YwqG-like"/>
    <property type="match status" value="1"/>
</dbReference>
<dbReference type="InterPro" id="IPR035948">
    <property type="entry name" value="YwqG-like_sf"/>
</dbReference>
<sequence length="247" mass="26464">MAEEHGVPGDVAGELAGLLRPCVFLVRYEHLPERGRADLGRAGWTGGLPSLPEGVDWPDGAGPFVLGVDCAALPRDGLDIELPPDGQLLFFTTFKYEPDNAVVLHVPAGVPTVERPLPEGLDDQEAVAYEPRPLYALPGLTIDHDWYGSPAAKAFEGARAEDDEVLDCFVEAVVNSVHGGPAPHSVAQIGGFSDQWQVAPDQDGLVLLAQISGNGVDHRLFTLNLTVGIREDIAAGRWENLLHVQQC</sequence>
<dbReference type="KEGG" id="sfy:GFH48_36530"/>
<dbReference type="Pfam" id="PF09234">
    <property type="entry name" value="DUF1963"/>
    <property type="match status" value="1"/>
</dbReference>
<name>A0A5Q0LPG3_9ACTN</name>
<dbReference type="SUPFAM" id="SSF103032">
    <property type="entry name" value="Hypothetical protein YwqG"/>
    <property type="match status" value="1"/>
</dbReference>
<evidence type="ECO:0000313" key="2">
    <source>
        <dbReference type="Proteomes" id="UP000326179"/>
    </source>
</evidence>
<reference evidence="1 2" key="1">
    <citation type="submission" date="2019-10" db="EMBL/GenBank/DDBJ databases">
        <title>A novel species.</title>
        <authorList>
            <person name="Gao J."/>
        </authorList>
    </citation>
    <scope>NUCLEOTIDE SEQUENCE [LARGE SCALE GENOMIC DNA]</scope>
    <source>
        <strain evidence="1 2">QMT-28</strain>
    </source>
</reference>
<accession>A0A5Q0LPG3</accession>
<dbReference type="Proteomes" id="UP000326179">
    <property type="component" value="Chromosome"/>
</dbReference>
<dbReference type="AlphaFoldDB" id="A0A5Q0LPG3"/>
<proteinExistence type="predicted"/>
<dbReference type="EMBL" id="CP045643">
    <property type="protein sequence ID" value="QFZ79125.1"/>
    <property type="molecule type" value="Genomic_DNA"/>
</dbReference>
<keyword evidence="2" id="KW-1185">Reference proteome</keyword>
<protein>
    <submittedName>
        <fullName evidence="1">DUF1963 domain-containing protein</fullName>
    </submittedName>
</protein>
<gene>
    <name evidence="1" type="ORF">GFH48_36530</name>
</gene>
<evidence type="ECO:0000313" key="1">
    <source>
        <dbReference type="EMBL" id="QFZ79125.1"/>
    </source>
</evidence>
<organism evidence="1 2">
    <name type="scientific">Streptomyces fagopyri</name>
    <dbReference type="NCBI Taxonomy" id="2662397"/>
    <lineage>
        <taxon>Bacteria</taxon>
        <taxon>Bacillati</taxon>
        <taxon>Actinomycetota</taxon>
        <taxon>Actinomycetes</taxon>
        <taxon>Kitasatosporales</taxon>
        <taxon>Streptomycetaceae</taxon>
        <taxon>Streptomyces</taxon>
    </lineage>
</organism>